<protein>
    <submittedName>
        <fullName evidence="3">PepSY domain-containing protein</fullName>
    </submittedName>
</protein>
<evidence type="ECO:0000256" key="1">
    <source>
        <dbReference type="SAM" id="SignalP"/>
    </source>
</evidence>
<evidence type="ECO:0000313" key="3">
    <source>
        <dbReference type="EMBL" id="MFD1262124.1"/>
    </source>
</evidence>
<dbReference type="Proteomes" id="UP001597158">
    <property type="component" value="Unassembled WGS sequence"/>
</dbReference>
<keyword evidence="4" id="KW-1185">Reference proteome</keyword>
<proteinExistence type="predicted"/>
<feature type="chain" id="PRO_5046754464" evidence="1">
    <location>
        <begin position="29"/>
        <end position="102"/>
    </location>
</feature>
<comment type="caution">
    <text evidence="3">The sequence shown here is derived from an EMBL/GenBank/DDBJ whole genome shotgun (WGS) entry which is preliminary data.</text>
</comment>
<dbReference type="InterPro" id="IPR025711">
    <property type="entry name" value="PepSY"/>
</dbReference>
<evidence type="ECO:0000313" key="4">
    <source>
        <dbReference type="Proteomes" id="UP001597158"/>
    </source>
</evidence>
<dbReference type="RefSeq" id="WP_002944126.1">
    <property type="nucleotide sequence ID" value="NZ_JARQZE010000003.1"/>
</dbReference>
<organism evidence="3 4">
    <name type="scientific">Thauera mechernichensis</name>
    <dbReference type="NCBI Taxonomy" id="82788"/>
    <lineage>
        <taxon>Bacteria</taxon>
        <taxon>Pseudomonadati</taxon>
        <taxon>Pseudomonadota</taxon>
        <taxon>Betaproteobacteria</taxon>
        <taxon>Rhodocyclales</taxon>
        <taxon>Zoogloeaceae</taxon>
        <taxon>Thauera</taxon>
    </lineage>
</organism>
<feature type="domain" description="PepSY" evidence="2">
    <location>
        <begin position="22"/>
        <end position="97"/>
    </location>
</feature>
<sequence>MRATTLIATLALSGGLIGAGAAIAPAFAQSSAPAAATAQPNWLSVQDVLSKLEAAGYSDFREVEREKNKYEVKATDPQGQRVELDVDPVTGEILKTEVKRNK</sequence>
<keyword evidence="1" id="KW-0732">Signal</keyword>
<evidence type="ECO:0000259" key="2">
    <source>
        <dbReference type="Pfam" id="PF13670"/>
    </source>
</evidence>
<accession>A0ABW3W8G2</accession>
<gene>
    <name evidence="3" type="ORF">ACFQ4M_00930</name>
</gene>
<name>A0ABW3W8G2_9RHOO</name>
<feature type="signal peptide" evidence="1">
    <location>
        <begin position="1"/>
        <end position="28"/>
    </location>
</feature>
<reference evidence="4" key="1">
    <citation type="journal article" date="2019" name="Int. J. Syst. Evol. Microbiol.">
        <title>The Global Catalogue of Microorganisms (GCM) 10K type strain sequencing project: providing services to taxonomists for standard genome sequencing and annotation.</title>
        <authorList>
            <consortium name="The Broad Institute Genomics Platform"/>
            <consortium name="The Broad Institute Genome Sequencing Center for Infectious Disease"/>
            <person name="Wu L."/>
            <person name="Ma J."/>
        </authorList>
    </citation>
    <scope>NUCLEOTIDE SEQUENCE [LARGE SCALE GENOMIC DNA]</scope>
    <source>
        <strain evidence="4">CCUG 48884</strain>
    </source>
</reference>
<dbReference type="EMBL" id="JBHTMC010000002">
    <property type="protein sequence ID" value="MFD1262124.1"/>
    <property type="molecule type" value="Genomic_DNA"/>
</dbReference>
<dbReference type="Pfam" id="PF13670">
    <property type="entry name" value="PepSY_2"/>
    <property type="match status" value="1"/>
</dbReference>